<dbReference type="Proteomes" id="UP000006854">
    <property type="component" value="Chromosome"/>
</dbReference>
<reference evidence="2 3" key="1">
    <citation type="journal article" date="2011" name="BMC Genomics">
        <title>Genome-wide analysis of the role of GlnR in Streptomyces venezuelae provides new insights into global nitrogen regulation in actinomycetes.</title>
        <authorList>
            <person name="Pullan S.T."/>
            <person name="Bibb M.J."/>
            <person name="Merrick M."/>
        </authorList>
    </citation>
    <scope>NUCLEOTIDE SEQUENCE [LARGE SCALE GENOMIC DNA]</scope>
    <source>
        <strain evidence="3">ATCC 10712 / CBS 650.69 / DSM 40230 / JCM 4526 / NBRC 13096 / PD 04745</strain>
    </source>
</reference>
<evidence type="ECO:0000256" key="1">
    <source>
        <dbReference type="SAM" id="MobiDB-lite"/>
    </source>
</evidence>
<feature type="region of interest" description="Disordered" evidence="1">
    <location>
        <begin position="105"/>
        <end position="137"/>
    </location>
</feature>
<accession>F2RAA4</accession>
<keyword evidence="3" id="KW-1185">Reference proteome</keyword>
<evidence type="ECO:0000313" key="2">
    <source>
        <dbReference type="EMBL" id="CCA56586.1"/>
    </source>
</evidence>
<dbReference type="EMBL" id="FR845719">
    <property type="protein sequence ID" value="CCA56586.1"/>
    <property type="molecule type" value="Genomic_DNA"/>
</dbReference>
<organism evidence="2 3">
    <name type="scientific">Streptomyces venezuelae (strain ATCC 10712 / CBS 650.69 / DSM 40230 / JCM 4526 / NBRC 13096 / PD 04745)</name>
    <dbReference type="NCBI Taxonomy" id="953739"/>
    <lineage>
        <taxon>Bacteria</taxon>
        <taxon>Bacillati</taxon>
        <taxon>Actinomycetota</taxon>
        <taxon>Actinomycetes</taxon>
        <taxon>Kitasatosporales</taxon>
        <taxon>Streptomycetaceae</taxon>
        <taxon>Streptomyces</taxon>
    </lineage>
</organism>
<sequence>MSDTEWADIAQRIVEAAGTAPPGDDLGCRWIAVRHADDHVHILATTVREDGRRPRLHDSGIRVGDACRQIDAGLDAGDLAGRETVTAVEEDAAGVEDDRLMVWANDRRRPLAPTSRSVPRRPAGRHPPVPACSPADR</sequence>
<dbReference type="PATRIC" id="fig|953739.5.peg.5522"/>
<dbReference type="STRING" id="953739.SVEN_3300"/>
<dbReference type="HOGENOM" id="CLU_1864099_0_0_11"/>
<dbReference type="AlphaFoldDB" id="F2RAA4"/>
<gene>
    <name evidence="2" type="ordered locus">SVEN_3300</name>
</gene>
<dbReference type="KEGG" id="sve:SVEN_3300"/>
<name>F2RAA4_STRVP</name>
<dbReference type="eggNOG" id="COG0323">
    <property type="taxonomic scope" value="Bacteria"/>
</dbReference>
<protein>
    <submittedName>
        <fullName evidence="2">Uncharacterized protein</fullName>
    </submittedName>
</protein>
<proteinExistence type="predicted"/>
<evidence type="ECO:0000313" key="3">
    <source>
        <dbReference type="Proteomes" id="UP000006854"/>
    </source>
</evidence>